<reference evidence="1" key="1">
    <citation type="submission" date="2018-02" db="EMBL/GenBank/DDBJ databases">
        <authorList>
            <person name="Cohen D.B."/>
            <person name="Kent A.D."/>
        </authorList>
    </citation>
    <scope>NUCLEOTIDE SEQUENCE</scope>
</reference>
<evidence type="ECO:0000313" key="1">
    <source>
        <dbReference type="EMBL" id="SPC97010.1"/>
    </source>
</evidence>
<protein>
    <submittedName>
        <fullName evidence="1">Uncharacterized protein</fullName>
    </submittedName>
</protein>
<organism evidence="1">
    <name type="scientific">Fagus sylvatica</name>
    <name type="common">Beechnut</name>
    <dbReference type="NCBI Taxonomy" id="28930"/>
    <lineage>
        <taxon>Eukaryota</taxon>
        <taxon>Viridiplantae</taxon>
        <taxon>Streptophyta</taxon>
        <taxon>Embryophyta</taxon>
        <taxon>Tracheophyta</taxon>
        <taxon>Spermatophyta</taxon>
        <taxon>Magnoliopsida</taxon>
        <taxon>eudicotyledons</taxon>
        <taxon>Gunneridae</taxon>
        <taxon>Pentapetalae</taxon>
        <taxon>rosids</taxon>
        <taxon>fabids</taxon>
        <taxon>Fagales</taxon>
        <taxon>Fagaceae</taxon>
        <taxon>Fagus</taxon>
    </lineage>
</organism>
<name>A0A2N9GC28_FAGSY</name>
<accession>A0A2N9GC28</accession>
<gene>
    <name evidence="1" type="ORF">FSB_LOCUS24892</name>
</gene>
<dbReference type="EMBL" id="OIVN01001724">
    <property type="protein sequence ID" value="SPC97010.1"/>
    <property type="molecule type" value="Genomic_DNA"/>
</dbReference>
<dbReference type="AlphaFoldDB" id="A0A2N9GC28"/>
<sequence>MKAATCSVLTMVGHLMGVDLALEFLRLHLKVLKLVLFDLREHVQPGFPRCSLKVCSLFGQMRMAGKELVLPSLPCN</sequence>
<proteinExistence type="predicted"/>